<dbReference type="InterPro" id="IPR029044">
    <property type="entry name" value="Nucleotide-diphossugar_trans"/>
</dbReference>
<dbReference type="InterPro" id="IPR007577">
    <property type="entry name" value="GlycoTrfase_DXD_sugar-bd_CS"/>
</dbReference>
<dbReference type="EMBL" id="JPDN02000013">
    <property type="protein sequence ID" value="PON26484.1"/>
    <property type="molecule type" value="Genomic_DNA"/>
</dbReference>
<dbReference type="PANTHER" id="PTHR32385">
    <property type="entry name" value="MANNOSYL PHOSPHORYLINOSITOL CERAMIDE SYNTHASE"/>
    <property type="match status" value="1"/>
</dbReference>
<dbReference type="SUPFAM" id="SSF53448">
    <property type="entry name" value="Nucleotide-diphospho-sugar transferases"/>
    <property type="match status" value="1"/>
</dbReference>
<keyword evidence="3" id="KW-0812">Transmembrane</keyword>
<sequence>MPVVLRLIEIKNLRGSQNINTFPRALFASTFTLLSSSISIIQQFRRLASSIPNTTMSFDEERQDGGEPTSSCQRWSMKYLRLPRLTKMAVFLLLVVDLTIVGMLVYTLEPLITLLQRNEELFTPTVTLPLNGTASASSYSGDLSRQKIPRILHQTTKNSTIPEKWVKSQQSCMETYSDFEYKLWTDELARDFISSEYPWFVDNWDGYAFPIQRADAIRYFVLHHYGGIYLDMDTFCNEPIPLEQLEAGPSPHYALFKSTLPTGVTNDFMISTARHPAYAAAVSKLPLFYDITRFWAEIQPYANIMMSSGPLFLSLVVKDYLLGQPSLPSPTVEVIHPSELTAYITDLESATWHKADAHALMWLGTRPWTWFLGGAIALLAILYLINYLLLITCEAFLRKVPSITYAIKESKLA</sequence>
<keyword evidence="3" id="KW-0472">Membrane</keyword>
<dbReference type="RefSeq" id="XP_018659071.2">
    <property type="nucleotide sequence ID" value="XM_018807733.2"/>
</dbReference>
<feature type="transmembrane region" description="Helical" evidence="3">
    <location>
        <begin position="88"/>
        <end position="108"/>
    </location>
</feature>
<protein>
    <recommendedName>
        <fullName evidence="6">Mannosyl phosphorylinositol ceramide synthase SUR1</fullName>
    </recommendedName>
</protein>
<dbReference type="GO" id="GO:0051999">
    <property type="term" value="P:mannosyl-inositol phosphorylceramide biosynthetic process"/>
    <property type="evidence" value="ECO:0007669"/>
    <property type="project" value="TreeGrafter"/>
</dbReference>
<dbReference type="InterPro" id="IPR051706">
    <property type="entry name" value="Glycosyltransferase_domain"/>
</dbReference>
<name>A0A2P4ZQD2_9HYPO</name>
<evidence type="ECO:0008006" key="6">
    <source>
        <dbReference type="Google" id="ProtNLM"/>
    </source>
</evidence>
<proteinExistence type="inferred from homology"/>
<gene>
    <name evidence="4" type="ORF">TGAM01_v204494</name>
</gene>
<evidence type="ECO:0000313" key="4">
    <source>
        <dbReference type="EMBL" id="PON26484.1"/>
    </source>
</evidence>
<dbReference type="Proteomes" id="UP000054821">
    <property type="component" value="Unassembled WGS sequence"/>
</dbReference>
<evidence type="ECO:0000256" key="2">
    <source>
        <dbReference type="ARBA" id="ARBA00022679"/>
    </source>
</evidence>
<keyword evidence="2" id="KW-0808">Transferase</keyword>
<dbReference type="PANTHER" id="PTHR32385:SF15">
    <property type="entry name" value="INOSITOL PHOSPHOCERAMIDE MANNOSYLTRANSFERASE 1"/>
    <property type="match status" value="1"/>
</dbReference>
<evidence type="ECO:0000313" key="5">
    <source>
        <dbReference type="Proteomes" id="UP000054821"/>
    </source>
</evidence>
<dbReference type="AlphaFoldDB" id="A0A2P4ZQD2"/>
<dbReference type="GO" id="GO:0016020">
    <property type="term" value="C:membrane"/>
    <property type="evidence" value="ECO:0007669"/>
    <property type="project" value="GOC"/>
</dbReference>
<keyword evidence="5" id="KW-1185">Reference proteome</keyword>
<dbReference type="GeneID" id="29987816"/>
<evidence type="ECO:0000256" key="1">
    <source>
        <dbReference type="ARBA" id="ARBA00009003"/>
    </source>
</evidence>
<accession>A0A2P4ZQD2</accession>
<evidence type="ECO:0000256" key="3">
    <source>
        <dbReference type="SAM" id="Phobius"/>
    </source>
</evidence>
<reference evidence="4 5" key="1">
    <citation type="journal article" date="2016" name="Genome Announc.">
        <title>Draft Whole-Genome Sequence of Trichoderma gamsii T6085, a Promising Biocontrol Agent of Fusarium Head Blight on Wheat.</title>
        <authorList>
            <person name="Baroncelli R."/>
            <person name="Zapparata A."/>
            <person name="Piaggeschi G."/>
            <person name="Sarrocco S."/>
            <person name="Vannacci G."/>
        </authorList>
    </citation>
    <scope>NUCLEOTIDE SEQUENCE [LARGE SCALE GENOMIC DNA]</scope>
    <source>
        <strain evidence="4 5">T6085</strain>
    </source>
</reference>
<feature type="transmembrane region" description="Helical" evidence="3">
    <location>
        <begin position="368"/>
        <end position="389"/>
    </location>
</feature>
<comment type="similarity">
    <text evidence="1">Belongs to the glycosyltransferase 32 family.</text>
</comment>
<organism evidence="4 5">
    <name type="scientific">Trichoderma gamsii</name>
    <dbReference type="NCBI Taxonomy" id="398673"/>
    <lineage>
        <taxon>Eukaryota</taxon>
        <taxon>Fungi</taxon>
        <taxon>Dikarya</taxon>
        <taxon>Ascomycota</taxon>
        <taxon>Pezizomycotina</taxon>
        <taxon>Sordariomycetes</taxon>
        <taxon>Hypocreomycetidae</taxon>
        <taxon>Hypocreales</taxon>
        <taxon>Hypocreaceae</taxon>
        <taxon>Trichoderma</taxon>
    </lineage>
</organism>
<dbReference type="Gene3D" id="3.90.550.20">
    <property type="match status" value="1"/>
</dbReference>
<keyword evidence="3" id="KW-1133">Transmembrane helix</keyword>
<dbReference type="GO" id="GO:0000030">
    <property type="term" value="F:mannosyltransferase activity"/>
    <property type="evidence" value="ECO:0007669"/>
    <property type="project" value="TreeGrafter"/>
</dbReference>
<comment type="caution">
    <text evidence="4">The sequence shown here is derived from an EMBL/GenBank/DDBJ whole genome shotgun (WGS) entry which is preliminary data.</text>
</comment>
<dbReference type="Pfam" id="PF04488">
    <property type="entry name" value="Gly_transf_sug"/>
    <property type="match status" value="1"/>
</dbReference>